<evidence type="ECO:0000313" key="3">
    <source>
        <dbReference type="EMBL" id="KAL3860428.1"/>
    </source>
</evidence>
<evidence type="ECO:0000256" key="2">
    <source>
        <dbReference type="SAM" id="Coils"/>
    </source>
</evidence>
<keyword evidence="1" id="KW-0540">Nuclease</keyword>
<dbReference type="GO" id="GO:0004518">
    <property type="term" value="F:nuclease activity"/>
    <property type="evidence" value="ECO:0007669"/>
    <property type="project" value="UniProtKB-KW"/>
</dbReference>
<name>A0ABD3VIR5_SINWO</name>
<keyword evidence="4" id="KW-1185">Reference proteome</keyword>
<accession>A0ABD3VIR5</accession>
<dbReference type="EMBL" id="JBJQND010000012">
    <property type="protein sequence ID" value="KAL3860428.1"/>
    <property type="molecule type" value="Genomic_DNA"/>
</dbReference>
<feature type="coiled-coil region" evidence="2">
    <location>
        <begin position="254"/>
        <end position="333"/>
    </location>
</feature>
<keyword evidence="2" id="KW-0175">Coiled coil</keyword>
<keyword evidence="1" id="KW-0378">Hydrolase</keyword>
<comment type="caution">
    <text evidence="3">The sequence shown here is derived from an EMBL/GenBank/DDBJ whole genome shotgun (WGS) entry which is preliminary data.</text>
</comment>
<dbReference type="PANTHER" id="PTHR11046">
    <property type="entry name" value="OLIGORIBONUCLEASE, MITOCHONDRIAL"/>
    <property type="match status" value="1"/>
</dbReference>
<evidence type="ECO:0000256" key="1">
    <source>
        <dbReference type="ARBA" id="ARBA00022722"/>
    </source>
</evidence>
<protein>
    <submittedName>
        <fullName evidence="3">Uncharacterized protein</fullName>
    </submittedName>
</protein>
<reference evidence="3 4" key="1">
    <citation type="submission" date="2024-11" db="EMBL/GenBank/DDBJ databases">
        <title>Chromosome-level genome assembly of the freshwater bivalve Anodonta woodiana.</title>
        <authorList>
            <person name="Chen X."/>
        </authorList>
    </citation>
    <scope>NUCLEOTIDE SEQUENCE [LARGE SCALE GENOMIC DNA]</scope>
    <source>
        <strain evidence="3">MN2024</strain>
        <tissue evidence="3">Gills</tissue>
    </source>
</reference>
<dbReference type="Proteomes" id="UP001634394">
    <property type="component" value="Unassembled WGS sequence"/>
</dbReference>
<dbReference type="InterPro" id="IPR022894">
    <property type="entry name" value="Oligoribonuclease"/>
</dbReference>
<proteinExistence type="predicted"/>
<gene>
    <name evidence="3" type="ORF">ACJMK2_010552</name>
</gene>
<dbReference type="AlphaFoldDB" id="A0ABD3VIR5"/>
<evidence type="ECO:0000313" key="4">
    <source>
        <dbReference type="Proteomes" id="UP001634394"/>
    </source>
</evidence>
<sequence length="908" mass="102999">MAFLTVFALPKTSKNKEMDLYAQLVFLEGDIRFEDSSHPIPNWPFHSLESLLKLDDPVSSRTMEYFRNLTTGQFLCIVNTAKSFEAYSLTVKTESTCGSQWYEIMTIWLCHFTNSLIECNALRALYNRRHKRFTEIQKRFHVRGDIRVKDTMVLFLNSKIVLPKKKNAISDSQQYENLGHVSQMEGVSRSAAAKNNSFNDVRLESNKLKKINTAQATGLMKKTAALCTVEQENKMLRNIVNEQSKQLKMIGPESKSIQNEVDKLRAKNKLLNQKTRVLQNLKIKLKLQQHEMATVITEMSSLTKVASNVLESLDEKENERVKLEKKLNHVKKVLFNTKKKVQRRNQNICELHEKVEVARNKFETDKKSTELYYTGIVDSLTNLHKLSVDSLNQRLEEMKQLETKKGGMYKGEVRLLYYDLLTKGVSANTVQSVVKTVLENMTCYDTKNLTLPSRSPAQRMVSEAWGITVKSQHCHQSDGTTKHLIHWGAHAKKLLPNDDPQNPKFFTLTVSPVASGKADDTVKQLQEQFTELHNIADQLELDHNDLTYSFMRINGRMSDRAANEKKVTRLIQEKKVEFKANIEDASVYETNVYAFTCAAHKVNNMAVAMTDHSAKYLYLCDTNTNGRGMIGAKKHIYECNKLLCEHSRKEYGLGSDFKAYSLCSEIDTGSELFKPIIGNRYLIFLQNAIPTLAAHDMVLIFLEDIKDAKDNPGLNRLEYSVQQGYLNDNVQAEEIAFSILYFYLCAPLLQKAKTVKSPLEMNQYYASAVRKLGDWCRDPSGLVAGIDLLWEGAMGPDIYKPYMTIICQKAHGSDLVLDIIKVMAKAGQEKLRSHAEEHLDGGLYAVPTPAMVKAANTIGDATNDRIESLFGMLDRQMMIAPAMNPVNVASLIAAKQDQECQHTTGKDL</sequence>
<dbReference type="PANTHER" id="PTHR11046:SF29">
    <property type="match status" value="1"/>
</dbReference>
<organism evidence="3 4">
    <name type="scientific">Sinanodonta woodiana</name>
    <name type="common">Chinese pond mussel</name>
    <name type="synonym">Anodonta woodiana</name>
    <dbReference type="NCBI Taxonomy" id="1069815"/>
    <lineage>
        <taxon>Eukaryota</taxon>
        <taxon>Metazoa</taxon>
        <taxon>Spiralia</taxon>
        <taxon>Lophotrochozoa</taxon>
        <taxon>Mollusca</taxon>
        <taxon>Bivalvia</taxon>
        <taxon>Autobranchia</taxon>
        <taxon>Heteroconchia</taxon>
        <taxon>Palaeoheterodonta</taxon>
        <taxon>Unionida</taxon>
        <taxon>Unionoidea</taxon>
        <taxon>Unionidae</taxon>
        <taxon>Unioninae</taxon>
        <taxon>Sinanodonta</taxon>
    </lineage>
</organism>